<keyword evidence="1" id="KW-0472">Membrane</keyword>
<evidence type="ECO:0000313" key="2">
    <source>
        <dbReference type="EMBL" id="RAW47903.1"/>
    </source>
</evidence>
<feature type="transmembrane region" description="Helical" evidence="1">
    <location>
        <begin position="60"/>
        <end position="81"/>
    </location>
</feature>
<feature type="transmembrane region" description="Helical" evidence="1">
    <location>
        <begin position="87"/>
        <end position="105"/>
    </location>
</feature>
<name>A0AAX1QIC4_9FIRM</name>
<gene>
    <name evidence="2" type="ORF">C4N27_12725</name>
</gene>
<dbReference type="Proteomes" id="UP000250997">
    <property type="component" value="Unassembled WGS sequence"/>
</dbReference>
<keyword evidence="1" id="KW-0812">Transmembrane</keyword>
<evidence type="ECO:0000256" key="1">
    <source>
        <dbReference type="SAM" id="Phobius"/>
    </source>
</evidence>
<reference evidence="2 3" key="1">
    <citation type="submission" date="2018-02" db="EMBL/GenBank/DDBJ databases">
        <title>Complete genome sequencing of Faecalibacterium prausnitzii strains isolated from the human gut.</title>
        <authorList>
            <person name="Fitzgerald B.C."/>
            <person name="Shkoporov A.N."/>
            <person name="Ross P.R."/>
            <person name="Hill C."/>
        </authorList>
    </citation>
    <scope>NUCLEOTIDE SEQUENCE [LARGE SCALE GENOMIC DNA]</scope>
    <source>
        <strain evidence="2 3">APC942/18-1</strain>
    </source>
</reference>
<proteinExistence type="predicted"/>
<dbReference type="EMBL" id="PRLA01000012">
    <property type="protein sequence ID" value="RAW47903.1"/>
    <property type="molecule type" value="Genomic_DNA"/>
</dbReference>
<dbReference type="RefSeq" id="WP_158394688.1">
    <property type="nucleotide sequence ID" value="NZ_CP026548.1"/>
</dbReference>
<organism evidence="2 3">
    <name type="scientific">Faecalibacterium prausnitzii</name>
    <dbReference type="NCBI Taxonomy" id="853"/>
    <lineage>
        <taxon>Bacteria</taxon>
        <taxon>Bacillati</taxon>
        <taxon>Bacillota</taxon>
        <taxon>Clostridia</taxon>
        <taxon>Eubacteriales</taxon>
        <taxon>Oscillospiraceae</taxon>
        <taxon>Faecalibacterium</taxon>
    </lineage>
</organism>
<sequence>MNAAAIKEHLSMLMDLEKEIYTQNQVIASLEYKLSGLPDYRQYVKPVYQQASPHYYDDTAANVAFLCLPGAVLLFVLGLLLYDFRGFFWEIALLAFIVGIIAFFISRLNASDAQHSADVESKKRYDAALKAYNLSVEQDRLRVERERPKKLLLQGQLKTLKDAHKKTVDTLNKLYNKGVIHKKYWGLVPICSLYGYFDTGVCTQLEGHEGAYNKYDTECRLDRIISKLDQVIQRLDEIKELQQDLYEAIEESNCKVGQLIRNSERISDQLTGIQSQGAELNARIANLQTTSDINLYVNACAKRELEYMNRANRIF</sequence>
<evidence type="ECO:0000313" key="3">
    <source>
        <dbReference type="Proteomes" id="UP000250997"/>
    </source>
</evidence>
<dbReference type="AlphaFoldDB" id="A0AAX1QIC4"/>
<comment type="caution">
    <text evidence="2">The sequence shown here is derived from an EMBL/GenBank/DDBJ whole genome shotgun (WGS) entry which is preliminary data.</text>
</comment>
<accession>A0AAX1QIC4</accession>
<keyword evidence="1" id="KW-1133">Transmembrane helix</keyword>
<protein>
    <submittedName>
        <fullName evidence="2">Uncharacterized protein</fullName>
    </submittedName>
</protein>